<evidence type="ECO:0000313" key="3">
    <source>
        <dbReference type="Proteomes" id="UP000792457"/>
    </source>
</evidence>
<dbReference type="EMBL" id="KZ308285">
    <property type="protein sequence ID" value="KAG8226523.1"/>
    <property type="molecule type" value="Genomic_DNA"/>
</dbReference>
<accession>A0A8K0K206</accession>
<feature type="region of interest" description="Disordered" evidence="1">
    <location>
        <begin position="499"/>
        <end position="567"/>
    </location>
</feature>
<feature type="compositionally biased region" description="Low complexity" evidence="1">
    <location>
        <begin position="95"/>
        <end position="105"/>
    </location>
</feature>
<feature type="region of interest" description="Disordered" evidence="1">
    <location>
        <begin position="422"/>
        <end position="458"/>
    </location>
</feature>
<feature type="compositionally biased region" description="Low complexity" evidence="1">
    <location>
        <begin position="966"/>
        <end position="978"/>
    </location>
</feature>
<protein>
    <submittedName>
        <fullName evidence="2">Uncharacterized protein</fullName>
    </submittedName>
</protein>
<feature type="compositionally biased region" description="Basic and acidic residues" evidence="1">
    <location>
        <begin position="831"/>
        <end position="842"/>
    </location>
</feature>
<feature type="compositionally biased region" description="Polar residues" evidence="1">
    <location>
        <begin position="149"/>
        <end position="165"/>
    </location>
</feature>
<feature type="compositionally biased region" description="Basic and acidic residues" evidence="1">
    <location>
        <begin position="422"/>
        <end position="435"/>
    </location>
</feature>
<feature type="compositionally biased region" description="Basic and acidic residues" evidence="1">
    <location>
        <begin position="808"/>
        <end position="818"/>
    </location>
</feature>
<sequence length="1054" mass="116738">MLRSTQNGAILHQGGTISGRRYSIGALHASTERLETLGESLDAESPQQHRRRHTMSSTSSRSAVIRSRELSDASPDAKKRHPKKQHYFGSEPDLRAPTPTQQLPQTRPPRMRKKYRAPAPPPTHPSGDSKESGAKGSPQRARLFRTRAETQMSSGRVLQEVNSNAAAVRSSWREGEAARRGWRVEAEVVRRSWRGPDGERSNWRLEGEELRIESERGNWGEGERREKKGEGDIKRREGGEVKRREVESKWREGEAKWKEGETKWREGEMKWRDGEAKWRERESKWREVDEVVPRREEQPANKWLSSPEFQAELLRVTLNRGMKKASSDPRSSTSRGHEKHGNKEKAVPLKEEKITVTTGSGAIEQQPWNQKNTPVKEKETPAPTPFYFGMGVEDLRLKAQEDEREKVEKFAAQLRHVRSRETWAHEDEDWRRRSDEEDAEESGIDLCLRPTLPKKQPQVPRFSPIAAWRLLGNSTAPHLPEQGVLLADGILPEKVAVTEGRGSGVIDLEPRGEKSADSGISGDASPSPGMPISRGVPSSPTVWTPQQDLAEDESSSEGSPVNVPHPPHVLYLSLSLPRTADYSLWKSSAPKGRESSLDKLRRSVSGAIFGRSDDGLSGERPLDDNWSLGRCGVRADGGQLSAGEGADSGCRGRVMYLPRGPLSPSQRCHSLDLLGGEILAGGGKLHSRPKEDWEEDAVRRVEEDFERGRALDRARLRVQLRALNDVEGEDPSIGYGPTSLPTDVKYNVEKEGRTSATPEDSHPQPEEHTSSSAPPSSSSSPLPSSSPSPSPARRRRGPPQSTAVPKLVRREWRRDVKRVPPPPTKVLSEFRQQRREYREPPKSHSSASTTTHQHIRHPSVVCDIPKTGDTKQEPSSNFHSGDLVQKSEGTHSGRNSAASTPSLTKASNSRTVSDNYRRDFAHGSLPTSSQAVDGDSEQERRSNHRNQSRPITPIGKNDGPQMNLNAKSNASTASSSCSADRRGKYNSSGGNLHDGSSRETPSDARRTADTGNNGGLKSKGPVFTSLQPYNPGKGYRPISFNPGSQTQKLAQSVS</sequence>
<keyword evidence="3" id="KW-1185">Reference proteome</keyword>
<proteinExistence type="predicted"/>
<organism evidence="2 3">
    <name type="scientific">Ladona fulva</name>
    <name type="common">Scarce chaser dragonfly</name>
    <name type="synonym">Libellula fulva</name>
    <dbReference type="NCBI Taxonomy" id="123851"/>
    <lineage>
        <taxon>Eukaryota</taxon>
        <taxon>Metazoa</taxon>
        <taxon>Ecdysozoa</taxon>
        <taxon>Arthropoda</taxon>
        <taxon>Hexapoda</taxon>
        <taxon>Insecta</taxon>
        <taxon>Pterygota</taxon>
        <taxon>Palaeoptera</taxon>
        <taxon>Odonata</taxon>
        <taxon>Epiprocta</taxon>
        <taxon>Anisoptera</taxon>
        <taxon>Libelluloidea</taxon>
        <taxon>Libellulidae</taxon>
        <taxon>Ladona</taxon>
    </lineage>
</organism>
<feature type="compositionally biased region" description="Low complexity" evidence="1">
    <location>
        <begin position="843"/>
        <end position="852"/>
    </location>
</feature>
<dbReference type="OrthoDB" id="5917823at2759"/>
<feature type="region of interest" description="Disordered" evidence="1">
    <location>
        <begin position="681"/>
        <end position="714"/>
    </location>
</feature>
<gene>
    <name evidence="2" type="ORF">J437_LFUL006913</name>
</gene>
<feature type="compositionally biased region" description="Basic and acidic residues" evidence="1">
    <location>
        <begin position="746"/>
        <end position="769"/>
    </location>
</feature>
<feature type="compositionally biased region" description="Basic and acidic residues" evidence="1">
    <location>
        <begin position="66"/>
        <end position="77"/>
    </location>
</feature>
<feature type="compositionally biased region" description="Polar residues" evidence="1">
    <location>
        <begin position="890"/>
        <end position="914"/>
    </location>
</feature>
<feature type="compositionally biased region" description="Polar residues" evidence="1">
    <location>
        <begin position="1041"/>
        <end position="1054"/>
    </location>
</feature>
<feature type="region of interest" description="Disordered" evidence="1">
    <location>
        <begin position="37"/>
        <end position="177"/>
    </location>
</feature>
<feature type="compositionally biased region" description="Basic and acidic residues" evidence="1">
    <location>
        <begin position="995"/>
        <end position="1008"/>
    </location>
</feature>
<feature type="compositionally biased region" description="Low complexity" evidence="1">
    <location>
        <begin position="770"/>
        <end position="783"/>
    </location>
</feature>
<feature type="compositionally biased region" description="Polar residues" evidence="1">
    <location>
        <begin position="536"/>
        <end position="547"/>
    </location>
</feature>
<name>A0A8K0K206_LADFU</name>
<feature type="region of interest" description="Disordered" evidence="1">
    <location>
        <begin position="319"/>
        <end position="388"/>
    </location>
</feature>
<evidence type="ECO:0000313" key="2">
    <source>
        <dbReference type="EMBL" id="KAG8226523.1"/>
    </source>
</evidence>
<reference evidence="2" key="1">
    <citation type="submission" date="2013-04" db="EMBL/GenBank/DDBJ databases">
        <authorList>
            <person name="Qu J."/>
            <person name="Murali S.C."/>
            <person name="Bandaranaike D."/>
            <person name="Bellair M."/>
            <person name="Blankenburg K."/>
            <person name="Chao H."/>
            <person name="Dinh H."/>
            <person name="Doddapaneni H."/>
            <person name="Downs B."/>
            <person name="Dugan-Rocha S."/>
            <person name="Elkadiri S."/>
            <person name="Gnanaolivu R.D."/>
            <person name="Hernandez B."/>
            <person name="Javaid M."/>
            <person name="Jayaseelan J.C."/>
            <person name="Lee S."/>
            <person name="Li M."/>
            <person name="Ming W."/>
            <person name="Munidasa M."/>
            <person name="Muniz J."/>
            <person name="Nguyen L."/>
            <person name="Ongeri F."/>
            <person name="Osuji N."/>
            <person name="Pu L.-L."/>
            <person name="Puazo M."/>
            <person name="Qu C."/>
            <person name="Quiroz J."/>
            <person name="Raj R."/>
            <person name="Weissenberger G."/>
            <person name="Xin Y."/>
            <person name="Zou X."/>
            <person name="Han Y."/>
            <person name="Richards S."/>
            <person name="Worley K."/>
            <person name="Muzny D."/>
            <person name="Gibbs R."/>
        </authorList>
    </citation>
    <scope>NUCLEOTIDE SEQUENCE</scope>
    <source>
        <strain evidence="2">Sampled in the wild</strain>
    </source>
</reference>
<feature type="region of interest" description="Disordered" evidence="1">
    <location>
        <begin position="727"/>
        <end position="1054"/>
    </location>
</feature>
<feature type="region of interest" description="Disordered" evidence="1">
    <location>
        <begin position="215"/>
        <end position="262"/>
    </location>
</feature>
<reference evidence="2" key="2">
    <citation type="submission" date="2017-10" db="EMBL/GenBank/DDBJ databases">
        <title>Ladona fulva Genome sequencing and assembly.</title>
        <authorList>
            <person name="Murali S."/>
            <person name="Richards S."/>
            <person name="Bandaranaike D."/>
            <person name="Bellair M."/>
            <person name="Blankenburg K."/>
            <person name="Chao H."/>
            <person name="Dinh H."/>
            <person name="Doddapaneni H."/>
            <person name="Dugan-Rocha S."/>
            <person name="Elkadiri S."/>
            <person name="Gnanaolivu R."/>
            <person name="Hernandez B."/>
            <person name="Skinner E."/>
            <person name="Javaid M."/>
            <person name="Lee S."/>
            <person name="Li M."/>
            <person name="Ming W."/>
            <person name="Munidasa M."/>
            <person name="Muniz J."/>
            <person name="Nguyen L."/>
            <person name="Hughes D."/>
            <person name="Osuji N."/>
            <person name="Pu L.-L."/>
            <person name="Puazo M."/>
            <person name="Qu C."/>
            <person name="Quiroz J."/>
            <person name="Raj R."/>
            <person name="Weissenberger G."/>
            <person name="Xin Y."/>
            <person name="Zou X."/>
            <person name="Han Y."/>
            <person name="Worley K."/>
            <person name="Muzny D."/>
            <person name="Gibbs R."/>
        </authorList>
    </citation>
    <scope>NUCLEOTIDE SEQUENCE</scope>
    <source>
        <strain evidence="2">Sampled in the wild</strain>
    </source>
</reference>
<comment type="caution">
    <text evidence="2">The sequence shown here is derived from an EMBL/GenBank/DDBJ whole genome shotgun (WGS) entry which is preliminary data.</text>
</comment>
<evidence type="ECO:0000256" key="1">
    <source>
        <dbReference type="SAM" id="MobiDB-lite"/>
    </source>
</evidence>
<feature type="compositionally biased region" description="Low complexity" evidence="1">
    <location>
        <begin position="55"/>
        <end position="65"/>
    </location>
</feature>
<dbReference type="AlphaFoldDB" id="A0A8K0K206"/>
<feature type="compositionally biased region" description="Basic and acidic residues" evidence="1">
    <location>
        <begin position="335"/>
        <end position="354"/>
    </location>
</feature>
<dbReference type="Proteomes" id="UP000792457">
    <property type="component" value="Unassembled WGS sequence"/>
</dbReference>
<feature type="compositionally biased region" description="Basic and acidic residues" evidence="1">
    <location>
        <begin position="688"/>
        <end position="714"/>
    </location>
</feature>